<dbReference type="InterPro" id="IPR010987">
    <property type="entry name" value="Glutathione-S-Trfase_C-like"/>
</dbReference>
<dbReference type="GO" id="GO:0006749">
    <property type="term" value="P:glutathione metabolic process"/>
    <property type="evidence" value="ECO:0007669"/>
    <property type="project" value="TreeGrafter"/>
</dbReference>
<dbReference type="InterPro" id="IPR036249">
    <property type="entry name" value="Thioredoxin-like_sf"/>
</dbReference>
<reference evidence="8 9" key="2">
    <citation type="submission" date="2019-01" db="EMBL/GenBank/DDBJ databases">
        <title>The decoding of complex shrimp genome reveals the adaptation for benthos swimmer, frequently molting mechanism and breeding impact on genome.</title>
        <authorList>
            <person name="Sun Y."/>
            <person name="Gao Y."/>
            <person name="Yu Y."/>
        </authorList>
    </citation>
    <scope>NUCLEOTIDE SEQUENCE [LARGE SCALE GENOMIC DNA]</scope>
    <source>
        <tissue evidence="8">Muscle</tissue>
    </source>
</reference>
<dbReference type="SMR" id="A0A423TA82"/>
<name>A0A423TA82_PENVA</name>
<dbReference type="PANTHER" id="PTHR11571">
    <property type="entry name" value="GLUTATHIONE S-TRANSFERASE"/>
    <property type="match status" value="1"/>
</dbReference>
<dbReference type="Proteomes" id="UP000283509">
    <property type="component" value="Unassembled WGS sequence"/>
</dbReference>
<keyword evidence="2" id="KW-0808">Transferase</keyword>
<gene>
    <name evidence="8" type="ORF">C7M84_008191</name>
</gene>
<dbReference type="Pfam" id="PF02798">
    <property type="entry name" value="GST_N"/>
    <property type="match status" value="1"/>
</dbReference>
<feature type="region of interest" description="Disordered" evidence="5">
    <location>
        <begin position="1"/>
        <end position="20"/>
    </location>
</feature>
<dbReference type="InterPro" id="IPR050213">
    <property type="entry name" value="GST_superfamily"/>
</dbReference>
<evidence type="ECO:0000259" key="7">
    <source>
        <dbReference type="PROSITE" id="PS50405"/>
    </source>
</evidence>
<comment type="catalytic activity">
    <reaction evidence="4">
        <text>RX + glutathione = an S-substituted glutathione + a halide anion + H(+)</text>
        <dbReference type="Rhea" id="RHEA:16437"/>
        <dbReference type="ChEBI" id="CHEBI:15378"/>
        <dbReference type="ChEBI" id="CHEBI:16042"/>
        <dbReference type="ChEBI" id="CHEBI:17792"/>
        <dbReference type="ChEBI" id="CHEBI:57925"/>
        <dbReference type="ChEBI" id="CHEBI:90779"/>
        <dbReference type="EC" id="2.5.1.18"/>
    </reaction>
</comment>
<feature type="domain" description="GST C-terminal" evidence="7">
    <location>
        <begin position="72"/>
        <end position="194"/>
    </location>
</feature>
<dbReference type="PROSITE" id="PS50405">
    <property type="entry name" value="GST_CTER"/>
    <property type="match status" value="1"/>
</dbReference>
<dbReference type="Pfam" id="PF14497">
    <property type="entry name" value="GST_C_3"/>
    <property type="match status" value="1"/>
</dbReference>
<dbReference type="InterPro" id="IPR004046">
    <property type="entry name" value="GST_C"/>
</dbReference>
<keyword evidence="9" id="KW-1185">Reference proteome</keyword>
<dbReference type="CDD" id="cd03192">
    <property type="entry name" value="GST_C_Sigma_like"/>
    <property type="match status" value="1"/>
</dbReference>
<evidence type="ECO:0000313" key="9">
    <source>
        <dbReference type="Proteomes" id="UP000283509"/>
    </source>
</evidence>
<dbReference type="InterPro" id="IPR036282">
    <property type="entry name" value="Glutathione-S-Trfase_C_sf"/>
</dbReference>
<evidence type="ECO:0000256" key="1">
    <source>
        <dbReference type="ARBA" id="ARBA00012452"/>
    </source>
</evidence>
<accession>A0A423TA82</accession>
<dbReference type="OrthoDB" id="414243at2759"/>
<feature type="domain" description="GST N-terminal" evidence="6">
    <location>
        <begin position="1"/>
        <end position="70"/>
    </location>
</feature>
<reference evidence="8 9" key="1">
    <citation type="submission" date="2018-04" db="EMBL/GenBank/DDBJ databases">
        <authorList>
            <person name="Zhang X."/>
            <person name="Yuan J."/>
            <person name="Li F."/>
            <person name="Xiang J."/>
        </authorList>
    </citation>
    <scope>NUCLEOTIDE SEQUENCE [LARGE SCALE GENOMIC DNA]</scope>
    <source>
        <tissue evidence="8">Muscle</tissue>
    </source>
</reference>
<organism evidence="8 9">
    <name type="scientific">Penaeus vannamei</name>
    <name type="common">Whiteleg shrimp</name>
    <name type="synonym">Litopenaeus vannamei</name>
    <dbReference type="NCBI Taxonomy" id="6689"/>
    <lineage>
        <taxon>Eukaryota</taxon>
        <taxon>Metazoa</taxon>
        <taxon>Ecdysozoa</taxon>
        <taxon>Arthropoda</taxon>
        <taxon>Crustacea</taxon>
        <taxon>Multicrustacea</taxon>
        <taxon>Malacostraca</taxon>
        <taxon>Eumalacostraca</taxon>
        <taxon>Eucarida</taxon>
        <taxon>Decapoda</taxon>
        <taxon>Dendrobranchiata</taxon>
        <taxon>Penaeoidea</taxon>
        <taxon>Penaeidae</taxon>
        <taxon>Penaeus</taxon>
    </lineage>
</organism>
<sequence length="194" mass="21596">MGVPSLTEWPPWNTAGTPFTRRSGSAFGDWAVRKQSIPTGKVPILMVDGRPLAQSLAIARYLAKEVGLVPKDNLEAAFGDALADTIAEMMAAFYKNKMSSVTEDEKERKFNEEINPNIIRPLLGDLNKHLADRSWYSSGQMSWVDLMIAVEFGGLRKSYPKLLDDFPKVAGHVDKVMALPSISAWVKRRPDTFL</sequence>
<dbReference type="InterPro" id="IPR004045">
    <property type="entry name" value="Glutathione_S-Trfase_N"/>
</dbReference>
<dbReference type="STRING" id="6689.A0A423TA82"/>
<dbReference type="GO" id="GO:0004364">
    <property type="term" value="F:glutathione transferase activity"/>
    <property type="evidence" value="ECO:0007669"/>
    <property type="project" value="UniProtKB-EC"/>
</dbReference>
<protein>
    <recommendedName>
        <fullName evidence="1">glutathione transferase</fullName>
        <ecNumber evidence="1">2.5.1.18</ecNumber>
    </recommendedName>
</protein>
<dbReference type="Gene3D" id="3.40.30.10">
    <property type="entry name" value="Glutaredoxin"/>
    <property type="match status" value="1"/>
</dbReference>
<evidence type="ECO:0000256" key="5">
    <source>
        <dbReference type="SAM" id="MobiDB-lite"/>
    </source>
</evidence>
<dbReference type="PANTHER" id="PTHR11571:SF224">
    <property type="entry name" value="HEMATOPOIETIC PROSTAGLANDIN D SYNTHASE"/>
    <property type="match status" value="1"/>
</dbReference>
<dbReference type="SFLD" id="SFLDS00019">
    <property type="entry name" value="Glutathione_Transferase_(cytos"/>
    <property type="match status" value="1"/>
</dbReference>
<dbReference type="EMBL" id="QCYY01002031">
    <property type="protein sequence ID" value="ROT73354.1"/>
    <property type="molecule type" value="Genomic_DNA"/>
</dbReference>
<evidence type="ECO:0000256" key="2">
    <source>
        <dbReference type="ARBA" id="ARBA00022679"/>
    </source>
</evidence>
<evidence type="ECO:0000313" key="8">
    <source>
        <dbReference type="EMBL" id="ROT73354.1"/>
    </source>
</evidence>
<dbReference type="PROSITE" id="PS50404">
    <property type="entry name" value="GST_NTER"/>
    <property type="match status" value="1"/>
</dbReference>
<dbReference type="SUPFAM" id="SSF47616">
    <property type="entry name" value="GST C-terminal domain-like"/>
    <property type="match status" value="1"/>
</dbReference>
<evidence type="ECO:0000256" key="3">
    <source>
        <dbReference type="ARBA" id="ARBA00038317"/>
    </source>
</evidence>
<dbReference type="Gene3D" id="1.20.1050.10">
    <property type="match status" value="1"/>
</dbReference>
<proteinExistence type="inferred from homology"/>
<dbReference type="SUPFAM" id="SSF52833">
    <property type="entry name" value="Thioredoxin-like"/>
    <property type="match status" value="1"/>
</dbReference>
<evidence type="ECO:0000256" key="4">
    <source>
        <dbReference type="ARBA" id="ARBA00047960"/>
    </source>
</evidence>
<dbReference type="EC" id="2.5.1.18" evidence="1"/>
<dbReference type="AlphaFoldDB" id="A0A423TA82"/>
<comment type="caution">
    <text evidence="8">The sequence shown here is derived from an EMBL/GenBank/DDBJ whole genome shotgun (WGS) entry which is preliminary data.</text>
</comment>
<evidence type="ECO:0000259" key="6">
    <source>
        <dbReference type="PROSITE" id="PS50404"/>
    </source>
</evidence>
<comment type="similarity">
    <text evidence="3">Belongs to the GST superfamily. Sigma family.</text>
</comment>
<dbReference type="InterPro" id="IPR040079">
    <property type="entry name" value="Glutathione_S-Trfase"/>
</dbReference>